<reference evidence="1 2" key="1">
    <citation type="submission" date="2023-04" db="EMBL/GenBank/DDBJ databases">
        <title>Spirochaete genome identified in red abalone sample constitutes a novel genus.</title>
        <authorList>
            <person name="Sharma S.P."/>
            <person name="Purcell C.M."/>
            <person name="Hyde J.R."/>
            <person name="Severin A.J."/>
        </authorList>
    </citation>
    <scope>NUCLEOTIDE SEQUENCE [LARGE SCALE GENOMIC DNA]</scope>
    <source>
        <strain evidence="1 2">SP-2023</strain>
    </source>
</reference>
<accession>A0ABY8MEG0</accession>
<evidence type="ECO:0000313" key="2">
    <source>
        <dbReference type="Proteomes" id="UP001228690"/>
    </source>
</evidence>
<dbReference type="Proteomes" id="UP001228690">
    <property type="component" value="Chromosome"/>
</dbReference>
<protein>
    <submittedName>
        <fullName evidence="1">GpE family phage tail protein</fullName>
    </submittedName>
</protein>
<evidence type="ECO:0000313" key="1">
    <source>
        <dbReference type="EMBL" id="WGK68374.1"/>
    </source>
</evidence>
<dbReference type="Pfam" id="PF06528">
    <property type="entry name" value="Phage_P2_GpE"/>
    <property type="match status" value="1"/>
</dbReference>
<dbReference type="InterPro" id="IPR009493">
    <property type="entry name" value="P2_GpE"/>
</dbReference>
<name>A0ABY8MEG0_9SPIO</name>
<proteinExistence type="predicted"/>
<sequence length="41" mass="4810">MSDLLIISHVGYSDMLGMKLSELEEWHKHIVKRYNEIHGAK</sequence>
<keyword evidence="2" id="KW-1185">Reference proteome</keyword>
<dbReference type="RefSeq" id="WP_326926551.1">
    <property type="nucleotide sequence ID" value="NZ_CP123443.1"/>
</dbReference>
<gene>
    <name evidence="1" type="ORF">P0082_07750</name>
</gene>
<organism evidence="1 2">
    <name type="scientific">Candidatus Haliotispira prima</name>
    <dbReference type="NCBI Taxonomy" id="3034016"/>
    <lineage>
        <taxon>Bacteria</taxon>
        <taxon>Pseudomonadati</taxon>
        <taxon>Spirochaetota</taxon>
        <taxon>Spirochaetia</taxon>
        <taxon>Spirochaetales</taxon>
        <taxon>Spirochaetaceae</taxon>
        <taxon>Candidatus Haliotispira</taxon>
    </lineage>
</organism>
<dbReference type="EMBL" id="CP123443">
    <property type="protein sequence ID" value="WGK68374.1"/>
    <property type="molecule type" value="Genomic_DNA"/>
</dbReference>